<organism evidence="3 4">
    <name type="scientific">Coprinellus micaceus</name>
    <name type="common">Glistening ink-cap mushroom</name>
    <name type="synonym">Coprinus micaceus</name>
    <dbReference type="NCBI Taxonomy" id="71717"/>
    <lineage>
        <taxon>Eukaryota</taxon>
        <taxon>Fungi</taxon>
        <taxon>Dikarya</taxon>
        <taxon>Basidiomycota</taxon>
        <taxon>Agaricomycotina</taxon>
        <taxon>Agaricomycetes</taxon>
        <taxon>Agaricomycetidae</taxon>
        <taxon>Agaricales</taxon>
        <taxon>Agaricineae</taxon>
        <taxon>Psathyrellaceae</taxon>
        <taxon>Coprinellus</taxon>
    </lineage>
</organism>
<feature type="compositionally biased region" description="Low complexity" evidence="2">
    <location>
        <begin position="659"/>
        <end position="689"/>
    </location>
</feature>
<feature type="compositionally biased region" description="Pro residues" evidence="2">
    <location>
        <begin position="386"/>
        <end position="397"/>
    </location>
</feature>
<feature type="region of interest" description="Disordered" evidence="2">
    <location>
        <begin position="640"/>
        <end position="756"/>
    </location>
</feature>
<proteinExistence type="predicted"/>
<reference evidence="3 4" key="1">
    <citation type="journal article" date="2019" name="Nat. Ecol. Evol.">
        <title>Megaphylogeny resolves global patterns of mushroom evolution.</title>
        <authorList>
            <person name="Varga T."/>
            <person name="Krizsan K."/>
            <person name="Foldi C."/>
            <person name="Dima B."/>
            <person name="Sanchez-Garcia M."/>
            <person name="Sanchez-Ramirez S."/>
            <person name="Szollosi G.J."/>
            <person name="Szarkandi J.G."/>
            <person name="Papp V."/>
            <person name="Albert L."/>
            <person name="Andreopoulos W."/>
            <person name="Angelini C."/>
            <person name="Antonin V."/>
            <person name="Barry K.W."/>
            <person name="Bougher N.L."/>
            <person name="Buchanan P."/>
            <person name="Buyck B."/>
            <person name="Bense V."/>
            <person name="Catcheside P."/>
            <person name="Chovatia M."/>
            <person name="Cooper J."/>
            <person name="Damon W."/>
            <person name="Desjardin D."/>
            <person name="Finy P."/>
            <person name="Geml J."/>
            <person name="Haridas S."/>
            <person name="Hughes K."/>
            <person name="Justo A."/>
            <person name="Karasinski D."/>
            <person name="Kautmanova I."/>
            <person name="Kiss B."/>
            <person name="Kocsube S."/>
            <person name="Kotiranta H."/>
            <person name="LaButti K.M."/>
            <person name="Lechner B.E."/>
            <person name="Liimatainen K."/>
            <person name="Lipzen A."/>
            <person name="Lukacs Z."/>
            <person name="Mihaltcheva S."/>
            <person name="Morgado L.N."/>
            <person name="Niskanen T."/>
            <person name="Noordeloos M.E."/>
            <person name="Ohm R.A."/>
            <person name="Ortiz-Santana B."/>
            <person name="Ovrebo C."/>
            <person name="Racz N."/>
            <person name="Riley R."/>
            <person name="Savchenko A."/>
            <person name="Shiryaev A."/>
            <person name="Soop K."/>
            <person name="Spirin V."/>
            <person name="Szebenyi C."/>
            <person name="Tomsovsky M."/>
            <person name="Tulloss R.E."/>
            <person name="Uehling J."/>
            <person name="Grigoriev I.V."/>
            <person name="Vagvolgyi C."/>
            <person name="Papp T."/>
            <person name="Martin F.M."/>
            <person name="Miettinen O."/>
            <person name="Hibbett D.S."/>
            <person name="Nagy L.G."/>
        </authorList>
    </citation>
    <scope>NUCLEOTIDE SEQUENCE [LARGE SCALE GENOMIC DNA]</scope>
    <source>
        <strain evidence="3 4">FP101781</strain>
    </source>
</reference>
<feature type="compositionally biased region" description="Low complexity" evidence="2">
    <location>
        <begin position="360"/>
        <end position="373"/>
    </location>
</feature>
<feature type="compositionally biased region" description="Pro residues" evidence="2">
    <location>
        <begin position="290"/>
        <end position="299"/>
    </location>
</feature>
<keyword evidence="4" id="KW-1185">Reference proteome</keyword>
<evidence type="ECO:0000313" key="4">
    <source>
        <dbReference type="Proteomes" id="UP000298030"/>
    </source>
</evidence>
<evidence type="ECO:0000256" key="2">
    <source>
        <dbReference type="SAM" id="MobiDB-lite"/>
    </source>
</evidence>
<dbReference type="OrthoDB" id="2804750at2759"/>
<dbReference type="AlphaFoldDB" id="A0A4Y7SYE3"/>
<comment type="caution">
    <text evidence="3">The sequence shown here is derived from an EMBL/GenBank/DDBJ whole genome shotgun (WGS) entry which is preliminary data.</text>
</comment>
<dbReference type="EMBL" id="QPFP01000045">
    <property type="protein sequence ID" value="TEB26883.1"/>
    <property type="molecule type" value="Genomic_DNA"/>
</dbReference>
<gene>
    <name evidence="3" type="ORF">FA13DRAFT_998416</name>
</gene>
<dbReference type="Proteomes" id="UP000298030">
    <property type="component" value="Unassembled WGS sequence"/>
</dbReference>
<feature type="compositionally biased region" description="Polar residues" evidence="2">
    <location>
        <begin position="184"/>
        <end position="207"/>
    </location>
</feature>
<feature type="coiled-coil region" evidence="1">
    <location>
        <begin position="487"/>
        <end position="532"/>
    </location>
</feature>
<evidence type="ECO:0000256" key="1">
    <source>
        <dbReference type="SAM" id="Coils"/>
    </source>
</evidence>
<feature type="compositionally biased region" description="Low complexity" evidence="2">
    <location>
        <begin position="160"/>
        <end position="170"/>
    </location>
</feature>
<feature type="region of interest" description="Disordered" evidence="2">
    <location>
        <begin position="544"/>
        <end position="624"/>
    </location>
</feature>
<protein>
    <submittedName>
        <fullName evidence="3">Uncharacterized protein</fullName>
    </submittedName>
</protein>
<feature type="compositionally biased region" description="Low complexity" evidence="2">
    <location>
        <begin position="717"/>
        <end position="734"/>
    </location>
</feature>
<name>A0A4Y7SYE3_COPMI</name>
<keyword evidence="1" id="KW-0175">Coiled coil</keyword>
<feature type="compositionally biased region" description="Polar residues" evidence="2">
    <location>
        <begin position="231"/>
        <end position="264"/>
    </location>
</feature>
<feature type="compositionally biased region" description="Polar residues" evidence="2">
    <location>
        <begin position="429"/>
        <end position="455"/>
    </location>
</feature>
<accession>A0A4Y7SYE3</accession>
<sequence>MSGISPRRIRSKTAELTEFLRTGSSSSRHPDNDVSTASQATAYTLDAPSTSSHGATLTKKKSSKIPFLGISRKKSHPAGSDADSNSMRYSTDVGEHPAGTTGNDRRYTVELPDSLHPPRPGTSLAPPTPVKATLGSKLAAHFQPRARKLSSLGKKPVVDSTTASTSNSNTLAVPEASPRGASLDSGSSDGRSPTPRAQPTITVSLSPENLDEYKDLFTLPRQKKTPKPISPETTPRQSNTPESSEESAGSKRTTTSPIPLQGQSGLPRRGSAPATALDPSRHKTSRSTPPDQPPKPPPKPSKKPSAVEKARSSQEGSSTPRSSDGRDSTRSSLSDKLTVASPIQRRVSVTPSTPAADYSAQQRLRMRQQMQAQTPVPVPEKRRTPPDLPLPSPPGSPQTPASAPPMSRTSSSSSIPKSRPLSSRPRANTGGSISSIAGSPLSQSMLPNDLQSATPPRSLPERQPNLPTPSPEVDISTATPSQLLEALAARDKQYEELTNLVNALTEKHIVEKAALEKKISQLERENSKKDNQIKGLMWLVNNGKNPPATDFPPNLDLPSLPPPTSPLESPKVTTRLPFGRRALHLSDDSGAESYVTSGAESIRTSETSYSESSVRRSKGRRPFMLGDSSYAFYRAAVGKRVSPPNSLAPDSALPELPSKRSSVSGSLSPSSSTSSLLAPSPSLTVSSLSAIPEAPSSYRSASDQEDRRAMRATHRMSGSSMASSSTAASSAYAANIKRSRPPSIAQVLENSPNMDDVLEKLRPFQPSS</sequence>
<feature type="compositionally biased region" description="Polar residues" evidence="2">
    <location>
        <begin position="22"/>
        <end position="55"/>
    </location>
</feature>
<evidence type="ECO:0000313" key="3">
    <source>
        <dbReference type="EMBL" id="TEB26883.1"/>
    </source>
</evidence>
<feature type="compositionally biased region" description="Polar residues" evidence="2">
    <location>
        <begin position="594"/>
        <end position="612"/>
    </location>
</feature>
<feature type="compositionally biased region" description="Low complexity" evidence="2">
    <location>
        <begin position="398"/>
        <end position="427"/>
    </location>
</feature>
<feature type="region of interest" description="Disordered" evidence="2">
    <location>
        <begin position="19"/>
        <end position="481"/>
    </location>
</feature>